<protein>
    <recommendedName>
        <fullName evidence="2">histidine kinase</fullName>
        <ecNumber evidence="2">2.7.13.3</ecNumber>
    </recommendedName>
</protein>
<feature type="transmembrane region" description="Helical" evidence="6">
    <location>
        <begin position="86"/>
        <end position="105"/>
    </location>
</feature>
<feature type="domain" description="Response regulatory" evidence="8">
    <location>
        <begin position="436"/>
        <end position="554"/>
    </location>
</feature>
<dbReference type="PROSITE" id="PS50109">
    <property type="entry name" value="HIS_KIN"/>
    <property type="match status" value="1"/>
</dbReference>
<evidence type="ECO:0000256" key="4">
    <source>
        <dbReference type="ARBA" id="ARBA00023012"/>
    </source>
</evidence>
<evidence type="ECO:0000256" key="1">
    <source>
        <dbReference type="ARBA" id="ARBA00000085"/>
    </source>
</evidence>
<dbReference type="InterPro" id="IPR011006">
    <property type="entry name" value="CheY-like_superfamily"/>
</dbReference>
<dbReference type="EMBL" id="JBHUMB010000003">
    <property type="protein sequence ID" value="MFD2741809.1"/>
    <property type="molecule type" value="Genomic_DNA"/>
</dbReference>
<evidence type="ECO:0000313" key="9">
    <source>
        <dbReference type="EMBL" id="MFD2741809.1"/>
    </source>
</evidence>
<dbReference type="InterPro" id="IPR003594">
    <property type="entry name" value="HATPase_dom"/>
</dbReference>
<dbReference type="PRINTS" id="PR00344">
    <property type="entry name" value="BCTRLSENSOR"/>
</dbReference>
<dbReference type="Gene3D" id="3.40.50.2300">
    <property type="match status" value="1"/>
</dbReference>
<evidence type="ECO:0000259" key="7">
    <source>
        <dbReference type="PROSITE" id="PS50109"/>
    </source>
</evidence>
<organism evidence="9 10">
    <name type="scientific">Sphingobacterium populi</name>
    <dbReference type="NCBI Taxonomy" id="1812824"/>
    <lineage>
        <taxon>Bacteria</taxon>
        <taxon>Pseudomonadati</taxon>
        <taxon>Bacteroidota</taxon>
        <taxon>Sphingobacteriia</taxon>
        <taxon>Sphingobacteriales</taxon>
        <taxon>Sphingobacteriaceae</taxon>
        <taxon>Sphingobacterium</taxon>
    </lineage>
</organism>
<sequence>MEIALIKLFTLMLSANVLKGLIYLYDSWVRLDGEGTGRSIRLIITSAILIIVIRNFHRHLRIFVHYAVITTILHIYYRAFNQDVGMDVVAIQAIFMVIISSFYAIGRKWGTFYSGIAVICFIAVEIIPFRVHVLQALPSNLNNIYILINWIVIILSHHYFHKILFDSLNNSQEMTMQNIFLAESRSKFLATISHEIRTPLNSLIGISNLLKIDQNDKNQSELLKTLQISSKTLLSLINNVLDLNKLEAGQVQIEQTNFRIAPLIQQITSQMRYKANSKGISMQASIQPQLDNLTVKGDPTRLTQIVTNLLDNAIKFTHKGNVTISVCEIERSSYYVLLDFEISDSGIGMTQQQQQTIFNPFEQADASVNRKYGGTGLGLSIVDQLLKMMNSQIFVSSKLGEGTRMSFKLPFAIVSEAEEIPVIESHPINVEVQQLKILLAEDNDLNIFYMKHLFAQWEISADIAANGMEVISLIKGNDYDVILMDISMPIMNGIETAIEIRKMDDINKSNVFIIALTASNSPDIIHQAMGAGINELITKPFEPNILINKLGELSGIFGSKSKFN</sequence>
<dbReference type="EC" id="2.7.13.3" evidence="2"/>
<dbReference type="SMART" id="SM00448">
    <property type="entry name" value="REC"/>
    <property type="match status" value="1"/>
</dbReference>
<evidence type="ECO:0000256" key="3">
    <source>
        <dbReference type="ARBA" id="ARBA00022553"/>
    </source>
</evidence>
<dbReference type="CDD" id="cd00082">
    <property type="entry name" value="HisKA"/>
    <property type="match status" value="1"/>
</dbReference>
<keyword evidence="6" id="KW-0472">Membrane</keyword>
<dbReference type="InterPro" id="IPR004358">
    <property type="entry name" value="Sig_transdc_His_kin-like_C"/>
</dbReference>
<accession>A0ABW5U7J8</accession>
<dbReference type="RefSeq" id="WP_197464907.1">
    <property type="nucleotide sequence ID" value="NZ_JBHUMB010000003.1"/>
</dbReference>
<proteinExistence type="predicted"/>
<keyword evidence="10" id="KW-1185">Reference proteome</keyword>
<evidence type="ECO:0000256" key="6">
    <source>
        <dbReference type="SAM" id="Phobius"/>
    </source>
</evidence>
<dbReference type="Pfam" id="PF00512">
    <property type="entry name" value="HisKA"/>
    <property type="match status" value="1"/>
</dbReference>
<dbReference type="InterPro" id="IPR036097">
    <property type="entry name" value="HisK_dim/P_sf"/>
</dbReference>
<dbReference type="InterPro" id="IPR005467">
    <property type="entry name" value="His_kinase_dom"/>
</dbReference>
<gene>
    <name evidence="9" type="ORF">ACFSQ6_00210</name>
</gene>
<dbReference type="InterPro" id="IPR003661">
    <property type="entry name" value="HisK_dim/P_dom"/>
</dbReference>
<dbReference type="Gene3D" id="1.10.287.130">
    <property type="match status" value="1"/>
</dbReference>
<keyword evidence="3 5" id="KW-0597">Phosphoprotein</keyword>
<evidence type="ECO:0000259" key="8">
    <source>
        <dbReference type="PROSITE" id="PS50110"/>
    </source>
</evidence>
<evidence type="ECO:0000313" key="10">
    <source>
        <dbReference type="Proteomes" id="UP001597418"/>
    </source>
</evidence>
<feature type="transmembrane region" description="Helical" evidence="6">
    <location>
        <begin position="143"/>
        <end position="160"/>
    </location>
</feature>
<dbReference type="Pfam" id="PF00072">
    <property type="entry name" value="Response_reg"/>
    <property type="match status" value="1"/>
</dbReference>
<comment type="caution">
    <text evidence="9">The sequence shown here is derived from an EMBL/GenBank/DDBJ whole genome shotgun (WGS) entry which is preliminary data.</text>
</comment>
<dbReference type="InterPro" id="IPR001789">
    <property type="entry name" value="Sig_transdc_resp-reg_receiver"/>
</dbReference>
<dbReference type="PANTHER" id="PTHR45339:SF1">
    <property type="entry name" value="HYBRID SIGNAL TRANSDUCTION HISTIDINE KINASE J"/>
    <property type="match status" value="1"/>
</dbReference>
<dbReference type="CDD" id="cd16922">
    <property type="entry name" value="HATPase_EvgS-ArcB-TorS-like"/>
    <property type="match status" value="1"/>
</dbReference>
<dbReference type="Proteomes" id="UP001597418">
    <property type="component" value="Unassembled WGS sequence"/>
</dbReference>
<feature type="transmembrane region" description="Helical" evidence="6">
    <location>
        <begin position="112"/>
        <end position="131"/>
    </location>
</feature>
<evidence type="ECO:0000256" key="5">
    <source>
        <dbReference type="PROSITE-ProRule" id="PRU00169"/>
    </source>
</evidence>
<dbReference type="InterPro" id="IPR036890">
    <property type="entry name" value="HATPase_C_sf"/>
</dbReference>
<keyword evidence="6" id="KW-1133">Transmembrane helix</keyword>
<dbReference type="GO" id="GO:0016301">
    <property type="term" value="F:kinase activity"/>
    <property type="evidence" value="ECO:0007669"/>
    <property type="project" value="UniProtKB-KW"/>
</dbReference>
<dbReference type="SMART" id="SM00388">
    <property type="entry name" value="HisKA"/>
    <property type="match status" value="1"/>
</dbReference>
<comment type="catalytic activity">
    <reaction evidence="1">
        <text>ATP + protein L-histidine = ADP + protein N-phospho-L-histidine.</text>
        <dbReference type="EC" id="2.7.13.3"/>
    </reaction>
</comment>
<dbReference type="CDD" id="cd17546">
    <property type="entry name" value="REC_hyHK_CKI1_RcsC-like"/>
    <property type="match status" value="1"/>
</dbReference>
<evidence type="ECO:0000256" key="2">
    <source>
        <dbReference type="ARBA" id="ARBA00012438"/>
    </source>
</evidence>
<feature type="transmembrane region" description="Helical" evidence="6">
    <location>
        <begin position="39"/>
        <end position="56"/>
    </location>
</feature>
<dbReference type="PROSITE" id="PS50110">
    <property type="entry name" value="RESPONSE_REGULATORY"/>
    <property type="match status" value="1"/>
</dbReference>
<dbReference type="SUPFAM" id="SSF55874">
    <property type="entry name" value="ATPase domain of HSP90 chaperone/DNA topoisomerase II/histidine kinase"/>
    <property type="match status" value="1"/>
</dbReference>
<reference evidence="10" key="1">
    <citation type="journal article" date="2019" name="Int. J. Syst. Evol. Microbiol.">
        <title>The Global Catalogue of Microorganisms (GCM) 10K type strain sequencing project: providing services to taxonomists for standard genome sequencing and annotation.</title>
        <authorList>
            <consortium name="The Broad Institute Genomics Platform"/>
            <consortium name="The Broad Institute Genome Sequencing Center for Infectious Disease"/>
            <person name="Wu L."/>
            <person name="Ma J."/>
        </authorList>
    </citation>
    <scope>NUCLEOTIDE SEQUENCE [LARGE SCALE GENOMIC DNA]</scope>
    <source>
        <strain evidence="10">KCTC 42247</strain>
    </source>
</reference>
<dbReference type="Pfam" id="PF02518">
    <property type="entry name" value="HATPase_c"/>
    <property type="match status" value="1"/>
</dbReference>
<feature type="modified residue" description="4-aspartylphosphate" evidence="5">
    <location>
        <position position="485"/>
    </location>
</feature>
<dbReference type="Gene3D" id="3.30.565.10">
    <property type="entry name" value="Histidine kinase-like ATPase, C-terminal domain"/>
    <property type="match status" value="1"/>
</dbReference>
<keyword evidence="4" id="KW-0902">Two-component regulatory system</keyword>
<name>A0ABW5U7J8_9SPHI</name>
<keyword evidence="6" id="KW-0812">Transmembrane</keyword>
<dbReference type="SUPFAM" id="SSF47384">
    <property type="entry name" value="Homodimeric domain of signal transducing histidine kinase"/>
    <property type="match status" value="1"/>
</dbReference>
<dbReference type="PANTHER" id="PTHR45339">
    <property type="entry name" value="HYBRID SIGNAL TRANSDUCTION HISTIDINE KINASE J"/>
    <property type="match status" value="1"/>
</dbReference>
<feature type="domain" description="Histidine kinase" evidence="7">
    <location>
        <begin position="191"/>
        <end position="413"/>
    </location>
</feature>
<keyword evidence="9" id="KW-0418">Kinase</keyword>
<keyword evidence="9" id="KW-0808">Transferase</keyword>
<dbReference type="SUPFAM" id="SSF52172">
    <property type="entry name" value="CheY-like"/>
    <property type="match status" value="1"/>
</dbReference>
<dbReference type="SMART" id="SM00387">
    <property type="entry name" value="HATPase_c"/>
    <property type="match status" value="1"/>
</dbReference>